<name>A0A239WQS8_9FLAO</name>
<reference evidence="1 2" key="1">
    <citation type="submission" date="2017-06" db="EMBL/GenBank/DDBJ databases">
        <authorList>
            <consortium name="Pathogen Informatics"/>
        </authorList>
    </citation>
    <scope>NUCLEOTIDE SEQUENCE [LARGE SCALE GENOMIC DNA]</scope>
    <source>
        <strain evidence="1 2">NCTC13490</strain>
    </source>
</reference>
<gene>
    <name evidence="1" type="ORF">SAMEA4412677_00503</name>
</gene>
<organism evidence="1 2">
    <name type="scientific">Chryseobacterium taklimakanense</name>
    <dbReference type="NCBI Taxonomy" id="536441"/>
    <lineage>
        <taxon>Bacteria</taxon>
        <taxon>Pseudomonadati</taxon>
        <taxon>Bacteroidota</taxon>
        <taxon>Flavobacteriia</taxon>
        <taxon>Flavobacteriales</taxon>
        <taxon>Weeksellaceae</taxon>
        <taxon>Chryseobacterium group</taxon>
        <taxon>Chryseobacterium</taxon>
    </lineage>
</organism>
<keyword evidence="2" id="KW-1185">Reference proteome</keyword>
<proteinExistence type="predicted"/>
<dbReference type="EMBL" id="LT906465">
    <property type="protein sequence ID" value="SNV36198.1"/>
    <property type="molecule type" value="Genomic_DNA"/>
</dbReference>
<dbReference type="Proteomes" id="UP000215196">
    <property type="component" value="Chromosome 1"/>
</dbReference>
<sequence length="882" mass="103199">MRQLCLLLFIFCIKISAQTEVKGFVIPVERQQTFKANIILLDENNEIETFGFSDKTGSFSVFTDKLGTFKLQIKAFNFNSKEIDVKITSQNQIINLGTIEIDKLKETEIKEVVITRANPIRIQKDTVEFKVQNFSTGAELNVEELLKKLPGITVESDGKIKFGNKEVERVMVENDDLFERGYQTLTQNMPTKPLDKVQVLRKYSRNKLLKGIENSESVAINLTLKEDAKSKWFGNTLLASTSYKENMHQAKLNLMNFSKRKKIYTLLNYNNLGLDEMKGVDYLINPSSDKDVENVGSNLRTLSIINLHSKNAQFEDKRTNFNNDKLASLNYIFNFPKDWKLKFVTVFNQTENRNFINSYTKFNYSNVNFTNIESKTWKQSRQNIVGKFELLKEYKNASLMFYNKLSQLNEDNNNNFIFNGKTNLQNGENKLFANENRLVFTQKIDSSRACVAVAKYLQQNRSYFFTDENEVFQFITENPNAQKIEQSINSKMQFGGVKFSYLKSWSEDRTFELQMGDEFRKDFLHSDIALYNSAGQNITFDNSGFINNNDFLQNNLFSQIKYINKRNKWNYGFTVLNQFISSESNFENKNGFYISPSFSLGYQNKKTGNFNLSAARKFSSTGITDVFTNYIYQGNRNFKQNNIGIQQLPEYNISFSYNLGDVLSEYLQLNVFYFKNEEFISNNMIVNPNYTFNQSILVKNNTNLSANMELRKYLKFLKSRFSFLNSFFQSNYQNSVNSGELIKTQFSNFKTGFEMKSGWTKKINYEAGYEWVFNNINSEINQRKYTDEKGFVNLYYSFNPLFRFESYFEFFKYGNTSQKILQFLDFKVNYQLKDYKMNLFLMGNNLLNSNEIQRFSIINISESLYTQKLLPRHLVFGINKNF</sequence>
<dbReference type="AlphaFoldDB" id="A0A239WQS8"/>
<dbReference type="KEGG" id="ctak:4412677_00503"/>
<protein>
    <submittedName>
        <fullName evidence="1">Uncharacterized protein</fullName>
    </submittedName>
</protein>
<evidence type="ECO:0000313" key="2">
    <source>
        <dbReference type="Proteomes" id="UP000215196"/>
    </source>
</evidence>
<evidence type="ECO:0000313" key="1">
    <source>
        <dbReference type="EMBL" id="SNV36198.1"/>
    </source>
</evidence>
<dbReference type="RefSeq" id="WP_124806549.1">
    <property type="nucleotide sequence ID" value="NZ_LT906465.1"/>
</dbReference>
<dbReference type="OrthoDB" id="603275at2"/>
<accession>A0A239WQS8</accession>
<dbReference type="SUPFAM" id="SSF56935">
    <property type="entry name" value="Porins"/>
    <property type="match status" value="1"/>
</dbReference>